<dbReference type="AlphaFoldDB" id="A0A382YSW8"/>
<evidence type="ECO:0000313" key="2">
    <source>
        <dbReference type="EMBL" id="SVD85618.1"/>
    </source>
</evidence>
<sequence length="65" mass="7116">FSTRWRKSPPIPPSPIASSISTSSKRSDRRTASPRRSRPHGWSGPARNAGSCSRARRTRKVAGIS</sequence>
<dbReference type="EMBL" id="UINC01177795">
    <property type="protein sequence ID" value="SVD85618.1"/>
    <property type="molecule type" value="Genomic_DNA"/>
</dbReference>
<organism evidence="2">
    <name type="scientific">marine metagenome</name>
    <dbReference type="NCBI Taxonomy" id="408172"/>
    <lineage>
        <taxon>unclassified sequences</taxon>
        <taxon>metagenomes</taxon>
        <taxon>ecological metagenomes</taxon>
    </lineage>
</organism>
<protein>
    <submittedName>
        <fullName evidence="2">Uncharacterized protein</fullName>
    </submittedName>
</protein>
<name>A0A382YSW8_9ZZZZ</name>
<feature type="compositionally biased region" description="Basic residues" evidence="1">
    <location>
        <begin position="54"/>
        <end position="65"/>
    </location>
</feature>
<accession>A0A382YSW8</accession>
<feature type="non-terminal residue" evidence="2">
    <location>
        <position position="1"/>
    </location>
</feature>
<feature type="non-terminal residue" evidence="2">
    <location>
        <position position="65"/>
    </location>
</feature>
<proteinExistence type="predicted"/>
<feature type="region of interest" description="Disordered" evidence="1">
    <location>
        <begin position="1"/>
        <end position="65"/>
    </location>
</feature>
<evidence type="ECO:0000256" key="1">
    <source>
        <dbReference type="SAM" id="MobiDB-lite"/>
    </source>
</evidence>
<reference evidence="2" key="1">
    <citation type="submission" date="2018-05" db="EMBL/GenBank/DDBJ databases">
        <authorList>
            <person name="Lanie J.A."/>
            <person name="Ng W.-L."/>
            <person name="Kazmierczak K.M."/>
            <person name="Andrzejewski T.M."/>
            <person name="Davidsen T.M."/>
            <person name="Wayne K.J."/>
            <person name="Tettelin H."/>
            <person name="Glass J.I."/>
            <person name="Rusch D."/>
            <person name="Podicherti R."/>
            <person name="Tsui H.-C.T."/>
            <person name="Winkler M.E."/>
        </authorList>
    </citation>
    <scope>NUCLEOTIDE SEQUENCE</scope>
</reference>
<gene>
    <name evidence="2" type="ORF">METZ01_LOCUS438472</name>
</gene>